<dbReference type="PANTHER" id="PTHR23026:SF123">
    <property type="entry name" value="NAD(P)H NITROREDUCTASE RV3131-RELATED"/>
    <property type="match status" value="1"/>
</dbReference>
<evidence type="ECO:0000313" key="4">
    <source>
        <dbReference type="Proteomes" id="UP000264310"/>
    </source>
</evidence>
<dbReference type="InterPro" id="IPR000415">
    <property type="entry name" value="Nitroreductase-like"/>
</dbReference>
<dbReference type="SUPFAM" id="SSF55469">
    <property type="entry name" value="FMN-dependent nitroreductase-like"/>
    <property type="match status" value="1"/>
</dbReference>
<comment type="caution">
    <text evidence="3">The sequence shown here is derived from an EMBL/GenBank/DDBJ whole genome shotgun (WGS) entry which is preliminary data.</text>
</comment>
<name>A0A371WZS1_9HYPH</name>
<evidence type="ECO:0000256" key="1">
    <source>
        <dbReference type="SAM" id="MobiDB-lite"/>
    </source>
</evidence>
<protein>
    <submittedName>
        <fullName evidence="3">5,6-dimethylbenzimidazole synthase</fullName>
        <ecNumber evidence="3">1.13.11.79</ecNumber>
    </submittedName>
</protein>
<dbReference type="InterPro" id="IPR050627">
    <property type="entry name" value="Nitroreductase/BluB"/>
</dbReference>
<dbReference type="Gene3D" id="3.40.109.10">
    <property type="entry name" value="NADH Oxidase"/>
    <property type="match status" value="1"/>
</dbReference>
<evidence type="ECO:0000313" key="3">
    <source>
        <dbReference type="EMBL" id="RFC62459.1"/>
    </source>
</evidence>
<gene>
    <name evidence="3" type="primary">bluB</name>
    <name evidence="3" type="ORF">DYI37_16705</name>
</gene>
<dbReference type="NCBIfam" id="TIGR02476">
    <property type="entry name" value="BluB"/>
    <property type="match status" value="1"/>
</dbReference>
<dbReference type="PANTHER" id="PTHR23026">
    <property type="entry name" value="NADPH NITROREDUCTASE"/>
    <property type="match status" value="1"/>
</dbReference>
<feature type="region of interest" description="Disordered" evidence="1">
    <location>
        <begin position="1"/>
        <end position="20"/>
    </location>
</feature>
<evidence type="ECO:0000259" key="2">
    <source>
        <dbReference type="Pfam" id="PF00881"/>
    </source>
</evidence>
<dbReference type="EC" id="1.13.11.79" evidence="3"/>
<dbReference type="GO" id="GO:0102919">
    <property type="term" value="F:5,6-dimethylbenzimidazole synthase activity"/>
    <property type="evidence" value="ECO:0007669"/>
    <property type="project" value="UniProtKB-EC"/>
</dbReference>
<proteinExistence type="predicted"/>
<sequence length="246" mass="26613">MPSASSRAAERPARDPSATSCRKAQGVAAQGVAVVSACASEFGEEFCGDLRRLMEWRRDVRRFRIDPVDEVVLRAALDAFDLAPSVGNSQPWRLVRVESAQARRMVRESFERCNAEALAATDPARADLYARLKLSGLREAPVQLAVFCDAATDQGHGLGSRTMPEALVHSVSGAVALFALCARAHGLGVGWVSILDPDEVTAALDVPADWTLVSYLCIGYPCEADDVPELERAGWQSRKATSLLMR</sequence>
<dbReference type="RefSeq" id="WP_116684397.1">
    <property type="nucleotide sequence ID" value="NZ_QURL01000007.1"/>
</dbReference>
<organism evidence="3 4">
    <name type="scientific">Fulvimarina endophytica</name>
    <dbReference type="NCBI Taxonomy" id="2293836"/>
    <lineage>
        <taxon>Bacteria</taxon>
        <taxon>Pseudomonadati</taxon>
        <taxon>Pseudomonadota</taxon>
        <taxon>Alphaproteobacteria</taxon>
        <taxon>Hyphomicrobiales</taxon>
        <taxon>Aurantimonadaceae</taxon>
        <taxon>Fulvimarina</taxon>
    </lineage>
</organism>
<accession>A0A371WZS1</accession>
<dbReference type="Proteomes" id="UP000264310">
    <property type="component" value="Unassembled WGS sequence"/>
</dbReference>
<dbReference type="AlphaFoldDB" id="A0A371WZS1"/>
<reference evidence="3 4" key="1">
    <citation type="submission" date="2018-08" db="EMBL/GenBank/DDBJ databases">
        <title>Fulvimarina sp. 85, whole genome shotgun sequence.</title>
        <authorList>
            <person name="Tuo L."/>
        </authorList>
    </citation>
    <scope>NUCLEOTIDE SEQUENCE [LARGE SCALE GENOMIC DNA]</scope>
    <source>
        <strain evidence="3 4">85</strain>
    </source>
</reference>
<dbReference type="InterPro" id="IPR012825">
    <property type="entry name" value="BluB"/>
</dbReference>
<keyword evidence="4" id="KW-1185">Reference proteome</keyword>
<dbReference type="EMBL" id="QURL01000007">
    <property type="protein sequence ID" value="RFC62459.1"/>
    <property type="molecule type" value="Genomic_DNA"/>
</dbReference>
<dbReference type="InterPro" id="IPR029479">
    <property type="entry name" value="Nitroreductase"/>
</dbReference>
<keyword evidence="3" id="KW-0560">Oxidoreductase</keyword>
<dbReference type="Pfam" id="PF00881">
    <property type="entry name" value="Nitroreductase"/>
    <property type="match status" value="1"/>
</dbReference>
<feature type="domain" description="Nitroreductase" evidence="2">
    <location>
        <begin position="55"/>
        <end position="220"/>
    </location>
</feature>
<dbReference type="OrthoDB" id="9773807at2"/>